<dbReference type="Pfam" id="PF14418">
    <property type="entry name" value="OHA"/>
    <property type="match status" value="1"/>
</dbReference>
<evidence type="ECO:0000259" key="2">
    <source>
        <dbReference type="SMART" id="SM00454"/>
    </source>
</evidence>
<name>A0A7S1S4X0_ALECA</name>
<dbReference type="Pfam" id="PF00536">
    <property type="entry name" value="SAM_1"/>
    <property type="match status" value="1"/>
</dbReference>
<feature type="compositionally biased region" description="Low complexity" evidence="1">
    <location>
        <begin position="417"/>
        <end position="428"/>
    </location>
</feature>
<dbReference type="SMART" id="SM00454">
    <property type="entry name" value="SAM"/>
    <property type="match status" value="1"/>
</dbReference>
<feature type="region of interest" description="Disordered" evidence="1">
    <location>
        <begin position="379"/>
        <end position="454"/>
    </location>
</feature>
<dbReference type="SUPFAM" id="SSF47769">
    <property type="entry name" value="SAM/Pointed domain"/>
    <property type="match status" value="1"/>
</dbReference>
<feature type="compositionally biased region" description="Gly residues" evidence="1">
    <location>
        <begin position="429"/>
        <end position="447"/>
    </location>
</feature>
<feature type="compositionally biased region" description="Low complexity" evidence="1">
    <location>
        <begin position="193"/>
        <end position="206"/>
    </location>
</feature>
<dbReference type="Pfam" id="PF24549">
    <property type="entry name" value="DUF7602"/>
    <property type="match status" value="1"/>
</dbReference>
<dbReference type="InterPro" id="IPR025677">
    <property type="entry name" value="OST-HTH-assoc_dom"/>
</dbReference>
<dbReference type="EMBL" id="HBGE01103332">
    <property type="protein sequence ID" value="CAD9184791.1"/>
    <property type="molecule type" value="Transcribed_RNA"/>
</dbReference>
<dbReference type="InterPro" id="IPR013761">
    <property type="entry name" value="SAM/pointed_sf"/>
</dbReference>
<accession>A0A7S1S4X0</accession>
<feature type="compositionally biased region" description="Pro residues" evidence="1">
    <location>
        <begin position="7"/>
        <end position="18"/>
    </location>
</feature>
<dbReference type="InterPro" id="IPR001660">
    <property type="entry name" value="SAM"/>
</dbReference>
<feature type="region of interest" description="Disordered" evidence="1">
    <location>
        <begin position="193"/>
        <end position="213"/>
    </location>
</feature>
<proteinExistence type="predicted"/>
<organism evidence="3">
    <name type="scientific">Alexandrium catenella</name>
    <name type="common">Red tide dinoflagellate</name>
    <name type="synonym">Gonyaulax catenella</name>
    <dbReference type="NCBI Taxonomy" id="2925"/>
    <lineage>
        <taxon>Eukaryota</taxon>
        <taxon>Sar</taxon>
        <taxon>Alveolata</taxon>
        <taxon>Dinophyceae</taxon>
        <taxon>Gonyaulacales</taxon>
        <taxon>Pyrocystaceae</taxon>
        <taxon>Alexandrium</taxon>
    </lineage>
</organism>
<sequence>MSFRPQTSPPPAPPPAPPGAAVQRTEQGSDVVTFLDRAGLGVYSPVFFSHGFTTIECLYSIRPEDYQVMQVKAGHQKKLKLALDNLRSMGQVGAPGTPAGGMMGGTSPEQMAASSLPPYSPHMPPGPAEAGGLGVGAAYGQQSYQKGTIWVDTNNESGYQWVDGPQTPASSLAATPVDQNAVTARAQQQHAQQAQLQAQQQAQAQQPGGLPMYQYSQAGTQWVDTPSAAPQQPVQQDMVFQWVDSPSYGRSQAHQQHYLQPPASPYFQGMDSPSYGMPPRSPLDPAALGYPGSGLGLDQVQYSQRRDLQAAQFAQARQHQALGVEDLTGLRMGQPVADRLPYGAQEAVPPYLGMQDPTAYQQAWASHGQAANAGSYQLFDHPANRRGPQGARPPGPSRGARGQQPGGDGDGPRGRARQAAGGNRQAVEGGTGGGGGNVGSGAGGVGGARRNEQAGDPQVAAVLESMGTEGLRSTLTTTLESLYEDRIKPMANYVKGRLKERSVPELIVKSFVELYAQHPDLYLVQQPSQTQSGDEATIFFVTEPSWFKGWVDIDAPDDPYDECMWEELAKFLDGEHTFAGGRYGMARELMQRNLPFLAPHSLGEVCHIVQLAIQVRRLIVYHRKMLKPIQTVLCQLSPANGNGATAEGEEIKDMDDLCLVLFRMLIHHPQGIRLCRMKQMIKHEFCRKLSEMAFQCTKLIELFNQEPLAQTFVLDTENDGKSIYVRLGNPDTFSEHVKRIYAVATNTEAKQVP</sequence>
<dbReference type="Gene3D" id="1.10.150.50">
    <property type="entry name" value="Transcription Factor, Ets-1"/>
    <property type="match status" value="1"/>
</dbReference>
<evidence type="ECO:0000256" key="1">
    <source>
        <dbReference type="SAM" id="MobiDB-lite"/>
    </source>
</evidence>
<protein>
    <recommendedName>
        <fullName evidence="2">SAM domain-containing protein</fullName>
    </recommendedName>
</protein>
<gene>
    <name evidence="3" type="ORF">ACAT0790_LOCUS61565</name>
</gene>
<feature type="region of interest" description="Disordered" evidence="1">
    <location>
        <begin position="1"/>
        <end position="27"/>
    </location>
</feature>
<reference evidence="3" key="1">
    <citation type="submission" date="2021-01" db="EMBL/GenBank/DDBJ databases">
        <authorList>
            <person name="Corre E."/>
            <person name="Pelletier E."/>
            <person name="Niang G."/>
            <person name="Scheremetjew M."/>
            <person name="Finn R."/>
            <person name="Kale V."/>
            <person name="Holt S."/>
            <person name="Cochrane G."/>
            <person name="Meng A."/>
            <person name="Brown T."/>
            <person name="Cohen L."/>
        </authorList>
    </citation>
    <scope>NUCLEOTIDE SEQUENCE</scope>
    <source>
        <strain evidence="3">OF101</strain>
    </source>
</reference>
<feature type="domain" description="SAM" evidence="2">
    <location>
        <begin position="23"/>
        <end position="89"/>
    </location>
</feature>
<dbReference type="InterPro" id="IPR056022">
    <property type="entry name" value="DUF7602"/>
</dbReference>
<evidence type="ECO:0000313" key="3">
    <source>
        <dbReference type="EMBL" id="CAD9184791.1"/>
    </source>
</evidence>
<dbReference type="AlphaFoldDB" id="A0A7S1S4X0"/>